<sequence length="709" mass="81099">MKLEISESVKTKTDARVERGLRHSTERILTLEQQLKEHEAQVTFPENLKSYDLLVKKDTKVDRYLRVLSTIEKHVGPENVNQFVRDFINWVSDSPNYDFNLRLSPFQSFYSAIRFRLTDCFLKDFKKFLAKCLGFDIFCSRQSIFSIRRGRSVVGEYAIAIEQSAKSINGRQMTYPTPWVRIKNVEQSLARRLGVAASHGNLVFDAGTDEDIVVDVFAQVNSLDKIQYEVNGKQVERRLRKKALGDCKFLSALFHHSGQSAAAPCYTCDLRWCRSGQAKATTSTFLFENPGKIRHISYFTEPLLNLRPELAGVPAVHALQGVFQHYVVDWLYASCHRNDFPFEELPLDLKKQKKKLTELSDIEKSVEDRVEALETVLQLVTAVDVALDRLEVNRPGRRRTDQQCHSDHCCINLIDRKFKDQETFICATCKEEFHTICCGFFSAADCSLITSSTKCQACRFPGQFSLQHKRRHIVKVRKTLELVLNEEMILLENAQIEKETLQEMFQQSSGQTLREMERLMRSMGCDCRAWYQQCTGNQVRALLREENIDQLLSLFPDDANSRGMRNLMLDLANLMSSANNEVKSDEQIEEIGRIVRSLVVNIREVHPNAGVIPKLHIIAAHLEPYLRENRSWGRLTEQGIESLHAVFNTLMGRFASVITVSRKPVRALMPCGCGLAATRAYTGTFSSTWAITIFFLTVAIFGDYLIDLE</sequence>
<reference evidence="2" key="2">
    <citation type="submission" date="2022-06" db="UniProtKB">
        <authorList>
            <consortium name="EnsemblMetazoa"/>
        </authorList>
    </citation>
    <scope>IDENTIFICATION</scope>
    <source>
        <strain evidence="2">DF5081</strain>
    </source>
</reference>
<proteinExistence type="predicted"/>
<dbReference type="Proteomes" id="UP000005237">
    <property type="component" value="Unassembled WGS sequence"/>
</dbReference>
<reference evidence="3" key="1">
    <citation type="submission" date="2010-08" db="EMBL/GenBank/DDBJ databases">
        <authorList>
            <consortium name="Caenorhabditis japonica Sequencing Consortium"/>
            <person name="Wilson R.K."/>
        </authorList>
    </citation>
    <scope>NUCLEOTIDE SEQUENCE [LARGE SCALE GENOMIC DNA]</scope>
    <source>
        <strain evidence="3">DF5081</strain>
    </source>
</reference>
<name>A0A8R1I3H6_CAEJA</name>
<dbReference type="InterPro" id="IPR009689">
    <property type="entry name" value="DUF1280"/>
</dbReference>
<protein>
    <recommendedName>
        <fullName evidence="4">Zinc finger PHD-type domain-containing protein</fullName>
    </recommendedName>
</protein>
<dbReference type="EnsemblMetazoa" id="CJA14141.1">
    <property type="protein sequence ID" value="CJA14141.1"/>
    <property type="gene ID" value="WBGene00133345"/>
</dbReference>
<accession>A0A8R1I3H6</accession>
<dbReference type="PANTHER" id="PTHR31424:SF3">
    <property type="entry name" value="RING-TYPE DOMAIN-CONTAINING PROTEIN"/>
    <property type="match status" value="1"/>
</dbReference>
<dbReference type="AlphaFoldDB" id="A0A8R1I3H6"/>
<dbReference type="Pfam" id="PF06918">
    <property type="entry name" value="DUF1280"/>
    <property type="match status" value="1"/>
</dbReference>
<evidence type="ECO:0000313" key="3">
    <source>
        <dbReference type="Proteomes" id="UP000005237"/>
    </source>
</evidence>
<organism evidence="2 3">
    <name type="scientific">Caenorhabditis japonica</name>
    <dbReference type="NCBI Taxonomy" id="281687"/>
    <lineage>
        <taxon>Eukaryota</taxon>
        <taxon>Metazoa</taxon>
        <taxon>Ecdysozoa</taxon>
        <taxon>Nematoda</taxon>
        <taxon>Chromadorea</taxon>
        <taxon>Rhabditida</taxon>
        <taxon>Rhabditina</taxon>
        <taxon>Rhabditomorpha</taxon>
        <taxon>Rhabditoidea</taxon>
        <taxon>Rhabditidae</taxon>
        <taxon>Peloderinae</taxon>
        <taxon>Caenorhabditis</taxon>
    </lineage>
</organism>
<feature type="coiled-coil region" evidence="1">
    <location>
        <begin position="484"/>
        <end position="511"/>
    </location>
</feature>
<dbReference type="PANTHER" id="PTHR31424">
    <property type="entry name" value="PROTEIN CBG23806"/>
    <property type="match status" value="1"/>
</dbReference>
<evidence type="ECO:0008006" key="4">
    <source>
        <dbReference type="Google" id="ProtNLM"/>
    </source>
</evidence>
<keyword evidence="3" id="KW-1185">Reference proteome</keyword>
<evidence type="ECO:0000313" key="2">
    <source>
        <dbReference type="EnsemblMetazoa" id="CJA14141.1"/>
    </source>
</evidence>
<evidence type="ECO:0000256" key="1">
    <source>
        <dbReference type="SAM" id="Coils"/>
    </source>
</evidence>
<keyword evidence="1" id="KW-0175">Coiled coil</keyword>